<evidence type="ECO:0000313" key="1">
    <source>
        <dbReference type="EMBL" id="MBB5803124.1"/>
    </source>
</evidence>
<reference evidence="1 2" key="1">
    <citation type="submission" date="2020-08" db="EMBL/GenBank/DDBJ databases">
        <title>Sequencing the genomes of 1000 actinobacteria strains.</title>
        <authorList>
            <person name="Klenk H.-P."/>
        </authorList>
    </citation>
    <scope>NUCLEOTIDE SEQUENCE [LARGE SCALE GENOMIC DNA]</scope>
    <source>
        <strain evidence="1 2">DSM 45486</strain>
    </source>
</reference>
<keyword evidence="2" id="KW-1185">Reference proteome</keyword>
<accession>A0A7W9HJS4</accession>
<dbReference type="RefSeq" id="WP_184920280.1">
    <property type="nucleotide sequence ID" value="NZ_JACHMO010000001.1"/>
</dbReference>
<name>A0A7W9HJS4_9PSEU</name>
<sequence>MTRAIFDIPDHRGRRVLGAPIEPRPTERAVRRDWPQVITAMTALGGLIFTALSLRATREQIKVAEQGQISDRYAKPVELLGTPGPEHFQVRLGGIYALERLAADSPRDQYDATTVGAWW</sequence>
<dbReference type="AlphaFoldDB" id="A0A7W9HJS4"/>
<proteinExistence type="predicted"/>
<comment type="caution">
    <text evidence="1">The sequence shown here is derived from an EMBL/GenBank/DDBJ whole genome shotgun (WGS) entry which is preliminary data.</text>
</comment>
<gene>
    <name evidence="1" type="ORF">F4560_002892</name>
</gene>
<organism evidence="1 2">
    <name type="scientific">Saccharothrix ecbatanensis</name>
    <dbReference type="NCBI Taxonomy" id="1105145"/>
    <lineage>
        <taxon>Bacteria</taxon>
        <taxon>Bacillati</taxon>
        <taxon>Actinomycetota</taxon>
        <taxon>Actinomycetes</taxon>
        <taxon>Pseudonocardiales</taxon>
        <taxon>Pseudonocardiaceae</taxon>
        <taxon>Saccharothrix</taxon>
    </lineage>
</organism>
<dbReference type="Proteomes" id="UP000552097">
    <property type="component" value="Unassembled WGS sequence"/>
</dbReference>
<evidence type="ECO:0000313" key="2">
    <source>
        <dbReference type="Proteomes" id="UP000552097"/>
    </source>
</evidence>
<protein>
    <submittedName>
        <fullName evidence="1">Uncharacterized protein</fullName>
    </submittedName>
</protein>
<dbReference type="EMBL" id="JACHMO010000001">
    <property type="protein sequence ID" value="MBB5803124.1"/>
    <property type="molecule type" value="Genomic_DNA"/>
</dbReference>